<feature type="region of interest" description="Disordered" evidence="2">
    <location>
        <begin position="1"/>
        <end position="74"/>
    </location>
</feature>
<dbReference type="InterPro" id="IPR004210">
    <property type="entry name" value="BESS_motif"/>
</dbReference>
<feature type="compositionally biased region" description="Polar residues" evidence="2">
    <location>
        <begin position="43"/>
        <end position="53"/>
    </location>
</feature>
<accession>A0AAN7VHG6</accession>
<dbReference type="AlphaFoldDB" id="A0AAN7VHG6"/>
<sequence>MFTHENDEKQEKVTQELQNKNTREMQQDDIQEMQEDDTREMSENNSEETQSAKIANLKRSSEKLSTDYQKKKRKTTTEKIFDTLSKGREDRTKLMTKIESVISEESGKPHPLKLFFASMAETVMGFPPALAVRAKMKVLQVITELELENCGEHHSSTYPSSSINSYSSRHTDTTSYSAPNSVEAPFNYTDSTGYVAPNCDEAHGNENCASLFSNFYNN</sequence>
<proteinExistence type="predicted"/>
<comment type="subcellular location">
    <subcellularLocation>
        <location evidence="1">Nucleus</location>
    </subcellularLocation>
</comment>
<comment type="caution">
    <text evidence="4">The sequence shown here is derived from an EMBL/GenBank/DDBJ whole genome shotgun (WGS) entry which is preliminary data.</text>
</comment>
<evidence type="ECO:0000256" key="1">
    <source>
        <dbReference type="PROSITE-ProRule" id="PRU00371"/>
    </source>
</evidence>
<name>A0AAN7VHG6_9COLE</name>
<keyword evidence="1" id="KW-0539">Nucleus</keyword>
<feature type="compositionally biased region" description="Acidic residues" evidence="2">
    <location>
        <begin position="27"/>
        <end position="38"/>
    </location>
</feature>
<keyword evidence="5" id="KW-1185">Reference proteome</keyword>
<feature type="domain" description="BESS" evidence="3">
    <location>
        <begin position="109"/>
        <end position="148"/>
    </location>
</feature>
<evidence type="ECO:0000256" key="2">
    <source>
        <dbReference type="SAM" id="MobiDB-lite"/>
    </source>
</evidence>
<dbReference type="GO" id="GO:0003677">
    <property type="term" value="F:DNA binding"/>
    <property type="evidence" value="ECO:0007669"/>
    <property type="project" value="InterPro"/>
</dbReference>
<organism evidence="4 5">
    <name type="scientific">Pyrocoelia pectoralis</name>
    <dbReference type="NCBI Taxonomy" id="417401"/>
    <lineage>
        <taxon>Eukaryota</taxon>
        <taxon>Metazoa</taxon>
        <taxon>Ecdysozoa</taxon>
        <taxon>Arthropoda</taxon>
        <taxon>Hexapoda</taxon>
        <taxon>Insecta</taxon>
        <taxon>Pterygota</taxon>
        <taxon>Neoptera</taxon>
        <taxon>Endopterygota</taxon>
        <taxon>Coleoptera</taxon>
        <taxon>Polyphaga</taxon>
        <taxon>Elateriformia</taxon>
        <taxon>Elateroidea</taxon>
        <taxon>Lampyridae</taxon>
        <taxon>Lampyrinae</taxon>
        <taxon>Pyrocoelia</taxon>
    </lineage>
</organism>
<dbReference type="Proteomes" id="UP001329430">
    <property type="component" value="Chromosome 2"/>
</dbReference>
<protein>
    <recommendedName>
        <fullName evidence="3">BESS domain-containing protein</fullName>
    </recommendedName>
</protein>
<reference evidence="4 5" key="1">
    <citation type="journal article" date="2024" name="Insects">
        <title>An Improved Chromosome-Level Genome Assembly of the Firefly Pyrocoelia pectoralis.</title>
        <authorList>
            <person name="Fu X."/>
            <person name="Meyer-Rochow V.B."/>
            <person name="Ballantyne L."/>
            <person name="Zhu X."/>
        </authorList>
    </citation>
    <scope>NUCLEOTIDE SEQUENCE [LARGE SCALE GENOMIC DNA]</scope>
    <source>
        <strain evidence="4">XCY_ONT2</strain>
    </source>
</reference>
<feature type="region of interest" description="Disordered" evidence="2">
    <location>
        <begin position="152"/>
        <end position="178"/>
    </location>
</feature>
<dbReference type="EMBL" id="JAVRBK010000002">
    <property type="protein sequence ID" value="KAK5648132.1"/>
    <property type="molecule type" value="Genomic_DNA"/>
</dbReference>
<evidence type="ECO:0000259" key="3">
    <source>
        <dbReference type="PROSITE" id="PS51031"/>
    </source>
</evidence>
<feature type="compositionally biased region" description="Basic and acidic residues" evidence="2">
    <location>
        <begin position="59"/>
        <end position="74"/>
    </location>
</feature>
<feature type="compositionally biased region" description="Basic and acidic residues" evidence="2">
    <location>
        <begin position="1"/>
        <end position="14"/>
    </location>
</feature>
<dbReference type="PROSITE" id="PS51031">
    <property type="entry name" value="BESS"/>
    <property type="match status" value="1"/>
</dbReference>
<gene>
    <name evidence="4" type="ORF">RI129_003024</name>
</gene>
<evidence type="ECO:0000313" key="5">
    <source>
        <dbReference type="Proteomes" id="UP001329430"/>
    </source>
</evidence>
<feature type="compositionally biased region" description="Low complexity" evidence="2">
    <location>
        <begin position="156"/>
        <end position="168"/>
    </location>
</feature>
<evidence type="ECO:0000313" key="4">
    <source>
        <dbReference type="EMBL" id="KAK5648132.1"/>
    </source>
</evidence>
<dbReference type="GO" id="GO:0005634">
    <property type="term" value="C:nucleus"/>
    <property type="evidence" value="ECO:0007669"/>
    <property type="project" value="UniProtKB-SubCell"/>
</dbReference>